<organism evidence="1">
    <name type="scientific">Spirodela intermedia</name>
    <name type="common">Intermediate duckweed</name>
    <dbReference type="NCBI Taxonomy" id="51605"/>
    <lineage>
        <taxon>Eukaryota</taxon>
        <taxon>Viridiplantae</taxon>
        <taxon>Streptophyta</taxon>
        <taxon>Embryophyta</taxon>
        <taxon>Tracheophyta</taxon>
        <taxon>Spermatophyta</taxon>
        <taxon>Magnoliopsida</taxon>
        <taxon>Liliopsida</taxon>
        <taxon>Araceae</taxon>
        <taxon>Lemnoideae</taxon>
        <taxon>Spirodela</taxon>
    </lineage>
</organism>
<evidence type="ECO:0000313" key="2">
    <source>
        <dbReference type="Proteomes" id="UP001189122"/>
    </source>
</evidence>
<dbReference type="EMBL" id="LR743603">
    <property type="protein sequence ID" value="CAA2633014.1"/>
    <property type="molecule type" value="Genomic_DNA"/>
</dbReference>
<dbReference type="Proteomes" id="UP001189122">
    <property type="component" value="Unassembled WGS sequence"/>
</dbReference>
<accession>A0A7I8JPN8</accession>
<evidence type="ECO:0000313" key="1">
    <source>
        <dbReference type="EMBL" id="CAA2633014.1"/>
    </source>
</evidence>
<protein>
    <submittedName>
        <fullName evidence="1">Uncharacterized protein</fullName>
    </submittedName>
</protein>
<dbReference type="AlphaFoldDB" id="A0A7I8JPN8"/>
<gene>
    <name evidence="1" type="ORF">SI7747_16018559</name>
</gene>
<dbReference type="Pfam" id="PF14223">
    <property type="entry name" value="Retrotran_gag_2"/>
    <property type="match status" value="1"/>
</dbReference>
<sequence length="213" mass="24680">MNNKGPEPPKPVVRYTKGEDKYSFLFIFPRSCYLFVFFLLPLEPLRAYEANKWYQSHSNLEILWSRNLGVDRHEYEILTMHREGVVDFVIKFTCIILDLQNLGETMEEREVVQRFLWATPSKFDALTLSIEQYADLDKINLDEVIGSLTVHELWLKERESQEEEQALLARTLSKGKIIMSKKSLELVYVDICGPISPPTLGEVSISSSSWMIA</sequence>
<name>A0A7I8JPN8_SPIIN</name>
<dbReference type="EMBL" id="CACRZD030000016">
    <property type="protein sequence ID" value="CAA6672148.1"/>
    <property type="molecule type" value="Genomic_DNA"/>
</dbReference>
<keyword evidence="2" id="KW-1185">Reference proteome</keyword>
<reference evidence="1 2" key="1">
    <citation type="submission" date="2019-12" db="EMBL/GenBank/DDBJ databases">
        <authorList>
            <person name="Scholz U."/>
            <person name="Mascher M."/>
            <person name="Fiebig A."/>
        </authorList>
    </citation>
    <scope>NUCLEOTIDE SEQUENCE</scope>
</reference>
<proteinExistence type="predicted"/>